<evidence type="ECO:0000256" key="1">
    <source>
        <dbReference type="ARBA" id="ARBA00023002"/>
    </source>
</evidence>
<dbReference type="STRING" id="670307.HYPDE_31498"/>
<dbReference type="RefSeq" id="WP_015598005.1">
    <property type="nucleotide sequence ID" value="NC_021172.1"/>
</dbReference>
<dbReference type="GO" id="GO:0016491">
    <property type="term" value="F:oxidoreductase activity"/>
    <property type="evidence" value="ECO:0007669"/>
    <property type="project" value="UniProtKB-KW"/>
</dbReference>
<gene>
    <name evidence="3" type="ORF">HYPDE_31498</name>
</gene>
<feature type="domain" description="FAD dependent oxidoreductase" evidence="2">
    <location>
        <begin position="33"/>
        <end position="383"/>
    </location>
</feature>
<dbReference type="PANTHER" id="PTHR13847">
    <property type="entry name" value="SARCOSINE DEHYDROGENASE-RELATED"/>
    <property type="match status" value="1"/>
</dbReference>
<dbReference type="KEGG" id="hdt:HYPDE_31498"/>
<proteinExistence type="predicted"/>
<dbReference type="Gene3D" id="3.50.50.60">
    <property type="entry name" value="FAD/NAD(P)-binding domain"/>
    <property type="match status" value="1"/>
</dbReference>
<dbReference type="Gene3D" id="3.30.9.10">
    <property type="entry name" value="D-Amino Acid Oxidase, subunit A, domain 2"/>
    <property type="match status" value="1"/>
</dbReference>
<dbReference type="eggNOG" id="COG0665">
    <property type="taxonomic scope" value="Bacteria"/>
</dbReference>
<reference evidence="3 4" key="1">
    <citation type="journal article" date="2013" name="Genome Announc.">
        <title>Genome sequences for three denitrifying bacterial strains isolated from a uranium- and nitrate-contaminated subsurface environment.</title>
        <authorList>
            <person name="Venkatramanan R."/>
            <person name="Prakash O."/>
            <person name="Woyke T."/>
            <person name="Chain P."/>
            <person name="Goodwin L.A."/>
            <person name="Watson D."/>
            <person name="Brooks S."/>
            <person name="Kostka J.E."/>
            <person name="Green S.J."/>
        </authorList>
    </citation>
    <scope>NUCLEOTIDE SEQUENCE [LARGE SCALE GENOMIC DNA]</scope>
    <source>
        <strain evidence="3 4">1NES1</strain>
    </source>
</reference>
<evidence type="ECO:0000313" key="3">
    <source>
        <dbReference type="EMBL" id="AGK57974.1"/>
    </source>
</evidence>
<dbReference type="HOGENOM" id="CLU_007884_3_0_5"/>
<accession>N0B393</accession>
<dbReference type="SUPFAM" id="SSF51905">
    <property type="entry name" value="FAD/NAD(P)-binding domain"/>
    <property type="match status" value="1"/>
</dbReference>
<evidence type="ECO:0000259" key="2">
    <source>
        <dbReference type="Pfam" id="PF01266"/>
    </source>
</evidence>
<dbReference type="GO" id="GO:0005737">
    <property type="term" value="C:cytoplasm"/>
    <property type="evidence" value="ECO:0007669"/>
    <property type="project" value="TreeGrafter"/>
</dbReference>
<protein>
    <submittedName>
        <fullName evidence="3">FAD dependent oxidoreductase</fullName>
    </submittedName>
</protein>
<evidence type="ECO:0000313" key="4">
    <source>
        <dbReference type="Proteomes" id="UP000005952"/>
    </source>
</evidence>
<dbReference type="Pfam" id="PF01266">
    <property type="entry name" value="DAO"/>
    <property type="match status" value="1"/>
</dbReference>
<dbReference type="InterPro" id="IPR036188">
    <property type="entry name" value="FAD/NAD-bd_sf"/>
</dbReference>
<keyword evidence="4" id="KW-1185">Reference proteome</keyword>
<dbReference type="InterPro" id="IPR006076">
    <property type="entry name" value="FAD-dep_OxRdtase"/>
</dbReference>
<dbReference type="AlphaFoldDB" id="N0B393"/>
<dbReference type="PANTHER" id="PTHR13847:SF281">
    <property type="entry name" value="FAD DEPENDENT OXIDOREDUCTASE DOMAIN-CONTAINING PROTEIN"/>
    <property type="match status" value="1"/>
</dbReference>
<dbReference type="OrthoDB" id="9806601at2"/>
<name>N0B393_9HYPH</name>
<organism evidence="3 4">
    <name type="scientific">Hyphomicrobium denitrificans 1NES1</name>
    <dbReference type="NCBI Taxonomy" id="670307"/>
    <lineage>
        <taxon>Bacteria</taxon>
        <taxon>Pseudomonadati</taxon>
        <taxon>Pseudomonadota</taxon>
        <taxon>Alphaproteobacteria</taxon>
        <taxon>Hyphomicrobiales</taxon>
        <taxon>Hyphomicrobiaceae</taxon>
        <taxon>Hyphomicrobium</taxon>
    </lineage>
</organism>
<dbReference type="Proteomes" id="UP000005952">
    <property type="component" value="Chromosome"/>
</dbReference>
<dbReference type="EMBL" id="CP005587">
    <property type="protein sequence ID" value="AGK57974.1"/>
    <property type="molecule type" value="Genomic_DNA"/>
</dbReference>
<keyword evidence="1" id="KW-0560">Oxidoreductase</keyword>
<sequence>MAVTAQDHTKSYYAATANDRTSYPALEGTVRADVCIIGGGFSGVATALTMAERGRSVVLLEANCIGWGASGRNGGQMIGGISGEAAIERQLGKAGAKLVRDIRYRGHEIIEGRIAKYGIACDLKHGWMEVAARPRHMMAIRAHFEERVAEGEGQHLELVEPQDLPSILGTSVYYGGFIDRRSGHLHGLNLCLGEARAAASLGVRIFEDSRVVALEGGAKPWVRTERGRVEAGTVVIGGEIFDRFGQSRLKGLMLPTGSYIIATEPLSEAIAAAINPQDLAVCDSNVVLDYYRLSADRRMLFGGRCNYSNRDPKDIGASIRPRMVSIFPQIKDAKIDFAWGGRIAIVMNRVPVIERLAPNLYVLQGYSGHGVNATHIAAEIVSDAICGVTEKFDLFDRIRHTRLPLSDWFGNQMLALGMLYYRLRDLL</sequence>